<evidence type="ECO:0008006" key="3">
    <source>
        <dbReference type="Google" id="ProtNLM"/>
    </source>
</evidence>
<dbReference type="EMBL" id="KB446555">
    <property type="protein sequence ID" value="EME89781.1"/>
    <property type="molecule type" value="Genomic_DNA"/>
</dbReference>
<dbReference type="GeneID" id="19341460"/>
<dbReference type="HOGENOM" id="CLU_1636128_0_0_1"/>
<organism evidence="1 2">
    <name type="scientific">Pseudocercospora fijiensis (strain CIRAD86)</name>
    <name type="common">Black leaf streak disease fungus</name>
    <name type="synonym">Mycosphaerella fijiensis</name>
    <dbReference type="NCBI Taxonomy" id="383855"/>
    <lineage>
        <taxon>Eukaryota</taxon>
        <taxon>Fungi</taxon>
        <taxon>Dikarya</taxon>
        <taxon>Ascomycota</taxon>
        <taxon>Pezizomycotina</taxon>
        <taxon>Dothideomycetes</taxon>
        <taxon>Dothideomycetidae</taxon>
        <taxon>Mycosphaerellales</taxon>
        <taxon>Mycosphaerellaceae</taxon>
        <taxon>Pseudocercospora</taxon>
    </lineage>
</organism>
<reference evidence="1 2" key="1">
    <citation type="journal article" date="2012" name="PLoS Pathog.">
        <title>Diverse lifestyles and strategies of plant pathogenesis encoded in the genomes of eighteen Dothideomycetes fungi.</title>
        <authorList>
            <person name="Ohm R.A."/>
            <person name="Feau N."/>
            <person name="Henrissat B."/>
            <person name="Schoch C.L."/>
            <person name="Horwitz B.A."/>
            <person name="Barry K.W."/>
            <person name="Condon B.J."/>
            <person name="Copeland A.C."/>
            <person name="Dhillon B."/>
            <person name="Glaser F."/>
            <person name="Hesse C.N."/>
            <person name="Kosti I."/>
            <person name="LaButti K."/>
            <person name="Lindquist E.A."/>
            <person name="Lucas S."/>
            <person name="Salamov A.A."/>
            <person name="Bradshaw R.E."/>
            <person name="Ciuffetti L."/>
            <person name="Hamelin R.C."/>
            <person name="Kema G.H.J."/>
            <person name="Lawrence C."/>
            <person name="Scott J.A."/>
            <person name="Spatafora J.W."/>
            <person name="Turgeon B.G."/>
            <person name="de Wit P.J.G.M."/>
            <person name="Zhong S."/>
            <person name="Goodwin S.B."/>
            <person name="Grigoriev I.V."/>
        </authorList>
    </citation>
    <scope>NUCLEOTIDE SEQUENCE [LARGE SCALE GENOMIC DNA]</scope>
    <source>
        <strain evidence="1 2">CIRAD86</strain>
    </source>
</reference>
<dbReference type="AlphaFoldDB" id="N1QC10"/>
<dbReference type="VEuPathDB" id="FungiDB:MYCFIDRAFT_78441"/>
<dbReference type="Proteomes" id="UP000016932">
    <property type="component" value="Unassembled WGS sequence"/>
</dbReference>
<dbReference type="RefSeq" id="XP_007920503.1">
    <property type="nucleotide sequence ID" value="XM_007922312.1"/>
</dbReference>
<evidence type="ECO:0000313" key="1">
    <source>
        <dbReference type="EMBL" id="EME89781.1"/>
    </source>
</evidence>
<dbReference type="OrthoDB" id="3645509at2759"/>
<protein>
    <recommendedName>
        <fullName evidence="3">F-box domain-containing protein</fullName>
    </recommendedName>
</protein>
<proteinExistence type="predicted"/>
<keyword evidence="2" id="KW-1185">Reference proteome</keyword>
<name>N1QC10_PSEFD</name>
<accession>N1QC10</accession>
<dbReference type="KEGG" id="pfj:MYCFIDRAFT_78441"/>
<evidence type="ECO:0000313" key="2">
    <source>
        <dbReference type="Proteomes" id="UP000016932"/>
    </source>
</evidence>
<sequence length="162" mass="19235">MSQNTTTTSPLLALPPDLRLIIYEFTLTDLQRRLQRRKTKPTSFRLPLLNTCRLIRKEALPLYEKELDRILTDSRRLVARLKEKSHMLDFWWFQAWELDLVVECRAIEVKERLVQRRRMVVEYEFSRLKRAVGRERRRVKDACLEMEGGGRSSGDEDEGGEV</sequence>
<gene>
    <name evidence="1" type="ORF">MYCFIDRAFT_78441</name>
</gene>